<organism evidence="1 2">
    <name type="scientific">Bartonella clarridgeiae (strain CCUG 45776 / CIP 104772 / 73)</name>
    <dbReference type="NCBI Taxonomy" id="696125"/>
    <lineage>
        <taxon>Bacteria</taxon>
        <taxon>Pseudomonadati</taxon>
        <taxon>Pseudomonadota</taxon>
        <taxon>Alphaproteobacteria</taxon>
        <taxon>Hyphomicrobiales</taxon>
        <taxon>Bartonellaceae</taxon>
        <taxon>Bartonella</taxon>
    </lineage>
</organism>
<keyword evidence="2" id="KW-1185">Reference proteome</keyword>
<name>E6YG48_BARC7</name>
<proteinExistence type="predicted"/>
<dbReference type="EMBL" id="FN645454">
    <property type="protein sequence ID" value="CBI75836.1"/>
    <property type="molecule type" value="Genomic_DNA"/>
</dbReference>
<reference evidence="1 2" key="2">
    <citation type="journal article" date="2011" name="PLoS Genet.">
        <title>Parallel evolution of a type IV secretion system in radiating lineages of the host-restricted bacterial pathogen Bartonella.</title>
        <authorList>
            <person name="Engel P."/>
            <person name="Salzburger W."/>
            <person name="Liesch M."/>
            <person name="Chang C.C."/>
            <person name="Maruyama S."/>
            <person name="Lanz C."/>
            <person name="Calteau A."/>
            <person name="Lajus A."/>
            <person name="Medigue C."/>
            <person name="Schuster S.C."/>
            <person name="Dehio C."/>
        </authorList>
    </citation>
    <scope>NUCLEOTIDE SEQUENCE [LARGE SCALE GENOMIC DNA]</scope>
    <source>
        <strain evidence="2">CIP 104772 / 73</strain>
    </source>
</reference>
<dbReference type="KEGG" id="bcd:BARCL_0155"/>
<evidence type="ECO:0000313" key="1">
    <source>
        <dbReference type="EMBL" id="CBI75836.1"/>
    </source>
</evidence>
<accession>E6YG48</accession>
<evidence type="ECO:0000313" key="2">
    <source>
        <dbReference type="Proteomes" id="UP000009101"/>
    </source>
</evidence>
<reference evidence="2" key="1">
    <citation type="submission" date="2009-11" db="EMBL/GenBank/DDBJ databases">
        <title>Genome sequencing of Bartonella species and comparative genomics.</title>
        <authorList>
            <person name="Engel P."/>
            <person name="Salzburger W."/>
            <person name="Marius L."/>
            <person name="Chao-Chin C."/>
            <person name="Soichi M."/>
            <person name="Christa L."/>
            <person name="Alexandra C."/>
            <person name="Aurelie L."/>
            <person name="Claudine M."/>
            <person name="Stephan S.C."/>
            <person name="Christoph D."/>
        </authorList>
    </citation>
    <scope>NUCLEOTIDE SEQUENCE [LARGE SCALE GENOMIC DNA]</scope>
    <source>
        <strain evidence="2">CIP 104772 / 73</strain>
    </source>
</reference>
<dbReference type="STRING" id="696125.BARCL_0155"/>
<dbReference type="HOGENOM" id="CLU_3095986_0_0_5"/>
<dbReference type="Proteomes" id="UP000009101">
    <property type="component" value="Chromosome"/>
</dbReference>
<dbReference type="AlphaFoldDB" id="E6YG48"/>
<gene>
    <name evidence="1" type="ordered locus">BARCL_0155</name>
</gene>
<sequence>MSSSKGYEITREEKTLTYFDAYIGNKVKILVLEDFLQQMSLFGNIYFKIFL</sequence>
<protein>
    <submittedName>
        <fullName evidence="1">Uncharacterized protein</fullName>
    </submittedName>
</protein>